<sequence>ALETRIDELTSLVKQFALSKAQPTKVCSICTSAEHPTDSCPILQDESITELPQAYATNLYNRGNNQNRYNTPELSTNRYHPSWANHPLPRYGNPTAHQNTPHVVAPPTAASGPSLEDLIKQMDANNIQFQQRTDSSIQKMERQIGQLANSINVIQQAQGSNQLPAQTVVNPNVPNPNVGAITLRFGN</sequence>
<dbReference type="Proteomes" id="UP000236291">
    <property type="component" value="Unassembled WGS sequence"/>
</dbReference>
<evidence type="ECO:0000313" key="1">
    <source>
        <dbReference type="EMBL" id="PNY02674.1"/>
    </source>
</evidence>
<reference evidence="1 2" key="1">
    <citation type="journal article" date="2014" name="Am. J. Bot.">
        <title>Genome assembly and annotation for red clover (Trifolium pratense; Fabaceae).</title>
        <authorList>
            <person name="Istvanek J."/>
            <person name="Jaros M."/>
            <person name="Krenek A."/>
            <person name="Repkova J."/>
        </authorList>
    </citation>
    <scope>NUCLEOTIDE SEQUENCE [LARGE SCALE GENOMIC DNA]</scope>
    <source>
        <strain evidence="2">cv. Tatra</strain>
        <tissue evidence="1">Young leaves</tissue>
    </source>
</reference>
<feature type="non-terminal residue" evidence="1">
    <location>
        <position position="1"/>
    </location>
</feature>
<dbReference type="AlphaFoldDB" id="A0A2K3NI04"/>
<protein>
    <submittedName>
        <fullName evidence="1">Uncharacterized protein</fullName>
    </submittedName>
</protein>
<accession>A0A2K3NI04</accession>
<reference evidence="1 2" key="2">
    <citation type="journal article" date="2017" name="Front. Plant Sci.">
        <title>Gene Classification and Mining of Molecular Markers Useful in Red Clover (Trifolium pratense) Breeding.</title>
        <authorList>
            <person name="Istvanek J."/>
            <person name="Dluhosova J."/>
            <person name="Dluhos P."/>
            <person name="Patkova L."/>
            <person name="Nedelnik J."/>
            <person name="Repkova J."/>
        </authorList>
    </citation>
    <scope>NUCLEOTIDE SEQUENCE [LARGE SCALE GENOMIC DNA]</scope>
    <source>
        <strain evidence="2">cv. Tatra</strain>
        <tissue evidence="1">Young leaves</tissue>
    </source>
</reference>
<dbReference type="EMBL" id="ASHM01021664">
    <property type="protein sequence ID" value="PNY02674.1"/>
    <property type="molecule type" value="Genomic_DNA"/>
</dbReference>
<name>A0A2K3NI04_TRIPR</name>
<gene>
    <name evidence="1" type="ORF">L195_g025992</name>
</gene>
<comment type="caution">
    <text evidence="1">The sequence shown here is derived from an EMBL/GenBank/DDBJ whole genome shotgun (WGS) entry which is preliminary data.</text>
</comment>
<organism evidence="1 2">
    <name type="scientific">Trifolium pratense</name>
    <name type="common">Red clover</name>
    <dbReference type="NCBI Taxonomy" id="57577"/>
    <lineage>
        <taxon>Eukaryota</taxon>
        <taxon>Viridiplantae</taxon>
        <taxon>Streptophyta</taxon>
        <taxon>Embryophyta</taxon>
        <taxon>Tracheophyta</taxon>
        <taxon>Spermatophyta</taxon>
        <taxon>Magnoliopsida</taxon>
        <taxon>eudicotyledons</taxon>
        <taxon>Gunneridae</taxon>
        <taxon>Pentapetalae</taxon>
        <taxon>rosids</taxon>
        <taxon>fabids</taxon>
        <taxon>Fabales</taxon>
        <taxon>Fabaceae</taxon>
        <taxon>Papilionoideae</taxon>
        <taxon>50 kb inversion clade</taxon>
        <taxon>NPAAA clade</taxon>
        <taxon>Hologalegina</taxon>
        <taxon>IRL clade</taxon>
        <taxon>Trifolieae</taxon>
        <taxon>Trifolium</taxon>
    </lineage>
</organism>
<evidence type="ECO:0000313" key="2">
    <source>
        <dbReference type="Proteomes" id="UP000236291"/>
    </source>
</evidence>
<dbReference type="ExpressionAtlas" id="A0A2K3NI04">
    <property type="expression patterns" value="baseline"/>
</dbReference>
<proteinExistence type="predicted"/>